<dbReference type="InterPro" id="IPR001314">
    <property type="entry name" value="Peptidase_S1A"/>
</dbReference>
<evidence type="ECO:0000256" key="3">
    <source>
        <dbReference type="SAM" id="SignalP"/>
    </source>
</evidence>
<dbReference type="Pfam" id="PF07589">
    <property type="entry name" value="PEP-CTERM"/>
    <property type="match status" value="1"/>
</dbReference>
<evidence type="ECO:0000313" key="6">
    <source>
        <dbReference type="Proteomes" id="UP001500523"/>
    </source>
</evidence>
<dbReference type="Proteomes" id="UP001500523">
    <property type="component" value="Unassembled WGS sequence"/>
</dbReference>
<evidence type="ECO:0000313" key="5">
    <source>
        <dbReference type="EMBL" id="GAA3695344.1"/>
    </source>
</evidence>
<dbReference type="PROSITE" id="PS00134">
    <property type="entry name" value="TRYPSIN_HIS"/>
    <property type="match status" value="1"/>
</dbReference>
<dbReference type="Pfam" id="PF00089">
    <property type="entry name" value="Trypsin"/>
    <property type="match status" value="1"/>
</dbReference>
<dbReference type="InterPro" id="IPR001254">
    <property type="entry name" value="Trypsin_dom"/>
</dbReference>
<dbReference type="NCBIfam" id="NF035944">
    <property type="entry name" value="PEPxxWA-CTERM"/>
    <property type="match status" value="1"/>
</dbReference>
<keyword evidence="6" id="KW-1185">Reference proteome</keyword>
<reference evidence="6" key="1">
    <citation type="journal article" date="2019" name="Int. J. Syst. Evol. Microbiol.">
        <title>The Global Catalogue of Microorganisms (GCM) 10K type strain sequencing project: providing services to taxonomists for standard genome sequencing and annotation.</title>
        <authorList>
            <consortium name="The Broad Institute Genomics Platform"/>
            <consortium name="The Broad Institute Genome Sequencing Center for Infectious Disease"/>
            <person name="Wu L."/>
            <person name="Ma J."/>
        </authorList>
    </citation>
    <scope>NUCLEOTIDE SEQUENCE [LARGE SCALE GENOMIC DNA]</scope>
    <source>
        <strain evidence="6">JCM 17498</strain>
    </source>
</reference>
<dbReference type="PANTHER" id="PTHR24276">
    <property type="entry name" value="POLYSERASE-RELATED"/>
    <property type="match status" value="1"/>
</dbReference>
<dbReference type="InterPro" id="IPR009003">
    <property type="entry name" value="Peptidase_S1_PA"/>
</dbReference>
<dbReference type="InterPro" id="IPR043504">
    <property type="entry name" value="Peptidase_S1_PA_chymotrypsin"/>
</dbReference>
<dbReference type="SMART" id="SM00020">
    <property type="entry name" value="Tryp_SPc"/>
    <property type="match status" value="1"/>
</dbReference>
<proteinExistence type="inferred from homology"/>
<evidence type="ECO:0000259" key="4">
    <source>
        <dbReference type="PROSITE" id="PS50240"/>
    </source>
</evidence>
<organism evidence="5 6">
    <name type="scientific">Sphingomonas cynarae</name>
    <dbReference type="NCBI Taxonomy" id="930197"/>
    <lineage>
        <taxon>Bacteria</taxon>
        <taxon>Pseudomonadati</taxon>
        <taxon>Pseudomonadota</taxon>
        <taxon>Alphaproteobacteria</taxon>
        <taxon>Sphingomonadales</taxon>
        <taxon>Sphingomonadaceae</taxon>
        <taxon>Sphingomonas</taxon>
    </lineage>
</organism>
<dbReference type="PANTHER" id="PTHR24276:SF98">
    <property type="entry name" value="FI18310P1-RELATED"/>
    <property type="match status" value="1"/>
</dbReference>
<dbReference type="PROSITE" id="PS50240">
    <property type="entry name" value="TRYPSIN_DOM"/>
    <property type="match status" value="1"/>
</dbReference>
<protein>
    <recommendedName>
        <fullName evidence="4">Peptidase S1 domain-containing protein</fullName>
    </recommendedName>
</protein>
<keyword evidence="2" id="KW-1015">Disulfide bond</keyword>
<evidence type="ECO:0000256" key="2">
    <source>
        <dbReference type="ARBA" id="ARBA00023157"/>
    </source>
</evidence>
<feature type="signal peptide" evidence="3">
    <location>
        <begin position="1"/>
        <end position="20"/>
    </location>
</feature>
<feature type="chain" id="PRO_5046257626" description="Peptidase S1 domain-containing protein" evidence="3">
    <location>
        <begin position="21"/>
        <end position="373"/>
    </location>
</feature>
<dbReference type="Gene3D" id="2.40.10.10">
    <property type="entry name" value="Trypsin-like serine proteases"/>
    <property type="match status" value="2"/>
</dbReference>
<dbReference type="InterPro" id="IPR050430">
    <property type="entry name" value="Peptidase_S1"/>
</dbReference>
<comment type="similarity">
    <text evidence="1">Belongs to the peptidase S1 family.</text>
</comment>
<dbReference type="InterPro" id="IPR018114">
    <property type="entry name" value="TRYPSIN_HIS"/>
</dbReference>
<comment type="caution">
    <text evidence="5">The sequence shown here is derived from an EMBL/GenBank/DDBJ whole genome shotgun (WGS) entry which is preliminary data.</text>
</comment>
<dbReference type="InterPro" id="IPR013424">
    <property type="entry name" value="Ice-binding_C"/>
</dbReference>
<keyword evidence="3" id="KW-0732">Signal</keyword>
<dbReference type="PRINTS" id="PR00722">
    <property type="entry name" value="CHYMOTRYPSIN"/>
</dbReference>
<name>A0ABP7CRV1_9SPHN</name>
<evidence type="ECO:0000256" key="1">
    <source>
        <dbReference type="ARBA" id="ARBA00007664"/>
    </source>
</evidence>
<feature type="domain" description="Peptidase S1" evidence="4">
    <location>
        <begin position="47"/>
        <end position="340"/>
    </location>
</feature>
<gene>
    <name evidence="5" type="ORF">GCM10022268_02520</name>
</gene>
<dbReference type="SUPFAM" id="SSF50494">
    <property type="entry name" value="Trypsin-like serine proteases"/>
    <property type="match status" value="1"/>
</dbReference>
<dbReference type="NCBIfam" id="TIGR02595">
    <property type="entry name" value="PEP_CTERM"/>
    <property type="match status" value="1"/>
</dbReference>
<sequence>MVYRTLAAALVMGAAMPAAAATITGTHNGLNFTATNSIVGTTSTATVFGGGNPAFFANASRYNGTVALIMAYGNGDRFICSGSLMADRQSILTAGHCVSGGAGTANPVSTTAYFYNGTDPDYVMTGAQSTAIAISDYFVNAGYSGEVIDQNDIAVLRLSQAAPLFATSYELYTGNASGQNFNVTGVGARSDGGGLVGDNLGTGRKRQGDNLFDFALGDEGLDGGLDFLAGNGVEIDNVLLSDFDNGLAANDSSCIIADAVGVTSGRYCNLGRGATEAMTAGGDSGGASFIDGKVAAVTSFGLSFGSEYGDIDDDLNSTFGEFGGYVSTAYHADWIKSVLAVPEPGTWALMLTGFGMTGIALRRNRRRVRVVFA</sequence>
<dbReference type="EMBL" id="BAABBF010000001">
    <property type="protein sequence ID" value="GAA3695344.1"/>
    <property type="molecule type" value="Genomic_DNA"/>
</dbReference>
<accession>A0ABP7CRV1</accession>